<feature type="transmembrane region" description="Helical" evidence="7">
    <location>
        <begin position="405"/>
        <end position="427"/>
    </location>
</feature>
<feature type="transmembrane region" description="Helical" evidence="7">
    <location>
        <begin position="127"/>
        <end position="149"/>
    </location>
</feature>
<comment type="similarity">
    <text evidence="2">Belongs to the polysaccharide synthase family.</text>
</comment>
<evidence type="ECO:0000256" key="4">
    <source>
        <dbReference type="ARBA" id="ARBA00022692"/>
    </source>
</evidence>
<evidence type="ECO:0000256" key="1">
    <source>
        <dbReference type="ARBA" id="ARBA00004651"/>
    </source>
</evidence>
<feature type="transmembrane region" description="Helical" evidence="7">
    <location>
        <begin position="237"/>
        <end position="259"/>
    </location>
</feature>
<accession>A0A3D9VAS7</accession>
<dbReference type="PANTHER" id="PTHR30250:SF10">
    <property type="entry name" value="LIPOPOLYSACCHARIDE BIOSYNTHESIS PROTEIN WZXC"/>
    <property type="match status" value="1"/>
</dbReference>
<evidence type="ECO:0000256" key="5">
    <source>
        <dbReference type="ARBA" id="ARBA00022989"/>
    </source>
</evidence>
<keyword evidence="6 7" id="KW-0472">Membrane</keyword>
<protein>
    <submittedName>
        <fullName evidence="8">O-antigen/teichoic acid export membrane protein</fullName>
    </submittedName>
</protein>
<sequence length="430" mass="45536">MTLVGIRRVARAAKPGGARRGVVEIVLGTVVGQGLLVAVSPLLSRLYAPGDFAVLQIFTGVVATCAVLASLRLELAIPLAKDAHETRAVLRAGLLGTVVVAVLIWVVGAATADLWATSETWATLADLWWLVPVTVAAIAVFQLISAVLVRAERYRDLAGRNAAQGIGTTLTQLGLGALGMRPLGLLLGMSLGRLAGLASIARRPLIEQDDEPRRPVTVRDVGAALARFRRFPLVTTWTALLNNIGQYAPYVVFALAFGPDPTGWLAFTTRLLALPVTVVGQAVAQVFLGRGATARRENSGRLPQLTWLAVRRLALLGAGPVVVLAAFGPWLFTWVFGAQWERAGTYAQVLAVAFLLQFVASPVSNVFNLVGRQGVALVWEAVRLVVVVVAPLIVAWMGGSDVAGVAAYAGALGFSYAGVLLLVRWVLRRA</sequence>
<evidence type="ECO:0000256" key="6">
    <source>
        <dbReference type="ARBA" id="ARBA00023136"/>
    </source>
</evidence>
<dbReference type="Proteomes" id="UP000256485">
    <property type="component" value="Unassembled WGS sequence"/>
</dbReference>
<dbReference type="RefSeq" id="WP_170152535.1">
    <property type="nucleotide sequence ID" value="NZ_QTUC01000001.1"/>
</dbReference>
<keyword evidence="4 7" id="KW-0812">Transmembrane</keyword>
<proteinExistence type="inferred from homology"/>
<feature type="transmembrane region" description="Helical" evidence="7">
    <location>
        <begin position="349"/>
        <end position="370"/>
    </location>
</feature>
<feature type="transmembrane region" description="Helical" evidence="7">
    <location>
        <begin position="21"/>
        <end position="40"/>
    </location>
</feature>
<keyword evidence="5 7" id="KW-1133">Transmembrane helix</keyword>
<feature type="transmembrane region" description="Helical" evidence="7">
    <location>
        <begin position="377"/>
        <end position="399"/>
    </location>
</feature>
<reference evidence="8 9" key="1">
    <citation type="submission" date="2018-08" db="EMBL/GenBank/DDBJ databases">
        <title>Sequencing the genomes of 1000 actinobacteria strains.</title>
        <authorList>
            <person name="Klenk H.-P."/>
        </authorList>
    </citation>
    <scope>NUCLEOTIDE SEQUENCE [LARGE SCALE GENOMIC DNA]</scope>
    <source>
        <strain evidence="8 9">DSM 22891</strain>
    </source>
</reference>
<keyword evidence="9" id="KW-1185">Reference proteome</keyword>
<keyword evidence="3" id="KW-1003">Cell membrane</keyword>
<evidence type="ECO:0000313" key="8">
    <source>
        <dbReference type="EMBL" id="REF36115.1"/>
    </source>
</evidence>
<comment type="subcellular location">
    <subcellularLocation>
        <location evidence="1">Cell membrane</location>
        <topology evidence="1">Multi-pass membrane protein</topology>
    </subcellularLocation>
</comment>
<evidence type="ECO:0000256" key="2">
    <source>
        <dbReference type="ARBA" id="ARBA00007430"/>
    </source>
</evidence>
<gene>
    <name evidence="8" type="ORF">DFJ64_1514</name>
</gene>
<dbReference type="PANTHER" id="PTHR30250">
    <property type="entry name" value="PST FAMILY PREDICTED COLANIC ACID TRANSPORTER"/>
    <property type="match status" value="1"/>
</dbReference>
<evidence type="ECO:0000313" key="9">
    <source>
        <dbReference type="Proteomes" id="UP000256485"/>
    </source>
</evidence>
<name>A0A3D9VAS7_THECX</name>
<evidence type="ECO:0000256" key="7">
    <source>
        <dbReference type="SAM" id="Phobius"/>
    </source>
</evidence>
<evidence type="ECO:0000256" key="3">
    <source>
        <dbReference type="ARBA" id="ARBA00022475"/>
    </source>
</evidence>
<dbReference type="InterPro" id="IPR050833">
    <property type="entry name" value="Poly_Biosynth_Transport"/>
</dbReference>
<feature type="transmembrane region" description="Helical" evidence="7">
    <location>
        <begin position="52"/>
        <end position="71"/>
    </location>
</feature>
<dbReference type="GO" id="GO:0005886">
    <property type="term" value="C:plasma membrane"/>
    <property type="evidence" value="ECO:0007669"/>
    <property type="project" value="UniProtKB-SubCell"/>
</dbReference>
<dbReference type="AlphaFoldDB" id="A0A3D9VAS7"/>
<dbReference type="EMBL" id="QTUC01000001">
    <property type="protein sequence ID" value="REF36115.1"/>
    <property type="molecule type" value="Genomic_DNA"/>
</dbReference>
<organism evidence="8 9">
    <name type="scientific">Thermasporomyces composti</name>
    <dbReference type="NCBI Taxonomy" id="696763"/>
    <lineage>
        <taxon>Bacteria</taxon>
        <taxon>Bacillati</taxon>
        <taxon>Actinomycetota</taxon>
        <taxon>Actinomycetes</taxon>
        <taxon>Propionibacteriales</taxon>
        <taxon>Nocardioidaceae</taxon>
        <taxon>Thermasporomyces</taxon>
    </lineage>
</organism>
<feature type="transmembrane region" description="Helical" evidence="7">
    <location>
        <begin position="271"/>
        <end position="292"/>
    </location>
</feature>
<feature type="transmembrane region" description="Helical" evidence="7">
    <location>
        <begin position="92"/>
        <end position="115"/>
    </location>
</feature>
<feature type="transmembrane region" description="Helical" evidence="7">
    <location>
        <begin position="313"/>
        <end position="337"/>
    </location>
</feature>
<comment type="caution">
    <text evidence="8">The sequence shown here is derived from an EMBL/GenBank/DDBJ whole genome shotgun (WGS) entry which is preliminary data.</text>
</comment>